<dbReference type="InterPro" id="IPR023799">
    <property type="entry name" value="RbfA_dom_sf"/>
</dbReference>
<organism evidence="3">
    <name type="scientific">Desmodus rotundus</name>
    <name type="common">Vampire bat</name>
    <dbReference type="NCBI Taxonomy" id="9430"/>
    <lineage>
        <taxon>Eukaryota</taxon>
        <taxon>Metazoa</taxon>
        <taxon>Chordata</taxon>
        <taxon>Craniata</taxon>
        <taxon>Vertebrata</taxon>
        <taxon>Euteleostomi</taxon>
        <taxon>Mammalia</taxon>
        <taxon>Eutheria</taxon>
        <taxon>Laurasiatheria</taxon>
        <taxon>Chiroptera</taxon>
        <taxon>Yangochiroptera</taxon>
        <taxon>Phyllostomidae</taxon>
        <taxon>Desmodontinae</taxon>
        <taxon>Desmodus</taxon>
    </lineage>
</organism>
<protein>
    <submittedName>
        <fullName evidence="3">Putative ribosome-binding factor a mitochondrial</fullName>
    </submittedName>
</protein>
<dbReference type="GO" id="GO:0006364">
    <property type="term" value="P:rRNA processing"/>
    <property type="evidence" value="ECO:0007669"/>
    <property type="project" value="InterPro"/>
</dbReference>
<feature type="compositionally biased region" description="Basic and acidic residues" evidence="1">
    <location>
        <begin position="327"/>
        <end position="359"/>
    </location>
</feature>
<evidence type="ECO:0000313" key="3">
    <source>
        <dbReference type="EMBL" id="JAA46804.1"/>
    </source>
</evidence>
<evidence type="ECO:0000256" key="2">
    <source>
        <dbReference type="SAM" id="SignalP"/>
    </source>
</evidence>
<dbReference type="InterPro" id="IPR020053">
    <property type="entry name" value="Ribosome-bd_factorA_CS"/>
</dbReference>
<name>K9J073_DESRO</name>
<keyword evidence="2" id="KW-0732">Signal</keyword>
<dbReference type="PANTHER" id="PTHR14725">
    <property type="entry name" value="RIBOSOME-BINDING FACTOR A, MITOCHONDRIAL-RELATED"/>
    <property type="match status" value="1"/>
</dbReference>
<dbReference type="AlphaFoldDB" id="K9J073"/>
<dbReference type="InterPro" id="IPR015946">
    <property type="entry name" value="KH_dom-like_a/b"/>
</dbReference>
<dbReference type="Gene3D" id="3.30.300.20">
    <property type="match status" value="1"/>
</dbReference>
<dbReference type="InterPro" id="IPR039212">
    <property type="entry name" value="RBFA_mitochondrial"/>
</dbReference>
<dbReference type="Pfam" id="PF02033">
    <property type="entry name" value="RBFA"/>
    <property type="match status" value="1"/>
</dbReference>
<evidence type="ECO:0000256" key="1">
    <source>
        <dbReference type="SAM" id="MobiDB-lite"/>
    </source>
</evidence>
<accession>K9J073</accession>
<dbReference type="PROSITE" id="PS01319">
    <property type="entry name" value="RBFA"/>
    <property type="match status" value="1"/>
</dbReference>
<dbReference type="PANTHER" id="PTHR14725:SF0">
    <property type="entry name" value="RIBOSOME-BINDING FACTOR A, MITOCHONDRIAL-RELATED"/>
    <property type="match status" value="1"/>
</dbReference>
<sequence length="359" mass="39855">MWVTAPRLLGISLGLRALLGGRHAGLLPGGARGLHGSPVSCGKNLLKKFASKTKKKFWYEGPSLGSHLMHKPSQLQFLTKSTSKKTKKEDHVRLRALNGLLYKALSELLCTPEVSQEVYDLNVELSKVSLTTDFSACRVYWRTPLPAEQNTHTQATLQRHAAHMRHLLMSQQTLRNMPPIVFVQDKGHKALAEVDRLLAVADLGPADEGLGHSDRRDLEAPEAPSPYDIPGPAVRSSMCGIDHEALHKQIVEYKRRKEKGHGGESESLVCLGLEPAAELRRQMKRWKKARPRMDEELSPKNYPWELAGGGDLEDGRTLPEELTPACEWEHGEAEPEVKAERGEGRRTKATVGDHDGHGL</sequence>
<feature type="compositionally biased region" description="Basic and acidic residues" evidence="1">
    <location>
        <begin position="209"/>
        <end position="219"/>
    </location>
</feature>
<feature type="signal peptide" evidence="2">
    <location>
        <begin position="1"/>
        <end position="24"/>
    </location>
</feature>
<feature type="chain" id="PRO_5003932366" evidence="2">
    <location>
        <begin position="25"/>
        <end position="359"/>
    </location>
</feature>
<reference evidence="3" key="1">
    <citation type="submission" date="2012-11" db="EMBL/GenBank/DDBJ databases">
        <title>The Vampirome: Transcriptome and Proteome Analysis of the Submandibular and Accessory Glands of the Vampire Bat and Vector of Human Rabies, Desmodus rotundus.</title>
        <authorList>
            <person name="Francischetti I.M.B."/>
            <person name="Assumpcao T.C.F."/>
            <person name="Ma D."/>
            <person name="Vicente E.C."/>
            <person name="Ribeiro J.M.C."/>
        </authorList>
    </citation>
    <scope>NUCLEOTIDE SEQUENCE</scope>
    <source>
        <tissue evidence="3">Salivary gland</tissue>
    </source>
</reference>
<proteinExistence type="evidence at transcript level"/>
<feature type="region of interest" description="Disordered" evidence="1">
    <location>
        <begin position="324"/>
        <end position="359"/>
    </location>
</feature>
<dbReference type="InterPro" id="IPR000238">
    <property type="entry name" value="RbfA"/>
</dbReference>
<feature type="region of interest" description="Disordered" evidence="1">
    <location>
        <begin position="205"/>
        <end position="230"/>
    </location>
</feature>
<dbReference type="SUPFAM" id="SSF89919">
    <property type="entry name" value="Ribosome-binding factor A, RbfA"/>
    <property type="match status" value="1"/>
</dbReference>
<dbReference type="EMBL" id="GABZ01006721">
    <property type="protein sequence ID" value="JAA46804.1"/>
    <property type="molecule type" value="mRNA"/>
</dbReference>